<dbReference type="Proteomes" id="UP000624709">
    <property type="component" value="Unassembled WGS sequence"/>
</dbReference>
<dbReference type="Gene3D" id="3.10.180.10">
    <property type="entry name" value="2,3-Dihydroxybiphenyl 1,2-Dioxygenase, domain 1"/>
    <property type="match status" value="1"/>
</dbReference>
<accession>A0ABQ4BFU2</accession>
<dbReference type="Pfam" id="PF00903">
    <property type="entry name" value="Glyoxalase"/>
    <property type="match status" value="1"/>
</dbReference>
<dbReference type="SUPFAM" id="SSF54593">
    <property type="entry name" value="Glyoxalase/Bleomycin resistance protein/Dihydroxybiphenyl dioxygenase"/>
    <property type="match status" value="1"/>
</dbReference>
<comment type="caution">
    <text evidence="2">The sequence shown here is derived from an EMBL/GenBank/DDBJ whole genome shotgun (WGS) entry which is preliminary data.</text>
</comment>
<dbReference type="InterPro" id="IPR004360">
    <property type="entry name" value="Glyas_Fos-R_dOase_dom"/>
</dbReference>
<gene>
    <name evidence="2" type="ORF">Apa02nite_055730</name>
</gene>
<dbReference type="PANTHER" id="PTHR33990">
    <property type="entry name" value="PROTEIN YJDN-RELATED"/>
    <property type="match status" value="1"/>
</dbReference>
<protein>
    <submittedName>
        <fullName evidence="2">VOC family protein</fullName>
    </submittedName>
</protein>
<feature type="domain" description="Glyoxalase/fosfomycin resistance/dioxygenase" evidence="1">
    <location>
        <begin position="11"/>
        <end position="119"/>
    </location>
</feature>
<proteinExistence type="predicted"/>
<organism evidence="2 3">
    <name type="scientific">Actinoplanes palleronii</name>
    <dbReference type="NCBI Taxonomy" id="113570"/>
    <lineage>
        <taxon>Bacteria</taxon>
        <taxon>Bacillati</taxon>
        <taxon>Actinomycetota</taxon>
        <taxon>Actinomycetes</taxon>
        <taxon>Micromonosporales</taxon>
        <taxon>Micromonosporaceae</taxon>
        <taxon>Actinoplanes</taxon>
    </lineage>
</organism>
<evidence type="ECO:0000313" key="3">
    <source>
        <dbReference type="Proteomes" id="UP000624709"/>
    </source>
</evidence>
<evidence type="ECO:0000259" key="1">
    <source>
        <dbReference type="Pfam" id="PF00903"/>
    </source>
</evidence>
<dbReference type="InterPro" id="IPR029068">
    <property type="entry name" value="Glyas_Bleomycin-R_OHBP_Dase"/>
</dbReference>
<sequence length="125" mass="12957">MTARTSPYLSFGGNAREAMEFYRSVFGGNLRIVANADMGTSPDDLVAHATLIGPTGVVLFGADTAVPAPGAEVALGGDATELGEYWERLAAGGTVTTPFGRSPWGALFGRCVDRYGVAWLVNATG</sequence>
<evidence type="ECO:0000313" key="2">
    <source>
        <dbReference type="EMBL" id="GIE69465.1"/>
    </source>
</evidence>
<dbReference type="EMBL" id="BOMS01000088">
    <property type="protein sequence ID" value="GIE69465.1"/>
    <property type="molecule type" value="Genomic_DNA"/>
</dbReference>
<reference evidence="2 3" key="1">
    <citation type="submission" date="2021-01" db="EMBL/GenBank/DDBJ databases">
        <title>Whole genome shotgun sequence of Actinoplanes palleronii NBRC 14916.</title>
        <authorList>
            <person name="Komaki H."/>
            <person name="Tamura T."/>
        </authorList>
    </citation>
    <scope>NUCLEOTIDE SEQUENCE [LARGE SCALE GENOMIC DNA]</scope>
    <source>
        <strain evidence="2 3">NBRC 14916</strain>
    </source>
</reference>
<keyword evidence="3" id="KW-1185">Reference proteome</keyword>
<dbReference type="InterPro" id="IPR028973">
    <property type="entry name" value="PhnB-like"/>
</dbReference>
<dbReference type="CDD" id="cd06588">
    <property type="entry name" value="PhnB_like"/>
    <property type="match status" value="1"/>
</dbReference>
<dbReference type="RefSeq" id="WP_203827614.1">
    <property type="nucleotide sequence ID" value="NZ_BAAATY010000019.1"/>
</dbReference>
<name>A0ABQ4BFU2_9ACTN</name>
<dbReference type="PANTHER" id="PTHR33990:SF1">
    <property type="entry name" value="PROTEIN YJDN"/>
    <property type="match status" value="1"/>
</dbReference>